<proteinExistence type="inferred from homology"/>
<dbReference type="NCBIfam" id="TIGR00417">
    <property type="entry name" value="speE"/>
    <property type="match status" value="1"/>
</dbReference>
<dbReference type="InterPro" id="IPR030374">
    <property type="entry name" value="PABS"/>
</dbReference>
<evidence type="ECO:0000256" key="7">
    <source>
        <dbReference type="RuleBase" id="RU003836"/>
    </source>
</evidence>
<dbReference type="PROSITE" id="PS51006">
    <property type="entry name" value="PABS_2"/>
    <property type="match status" value="1"/>
</dbReference>
<keyword evidence="4 5" id="KW-0620">Polyamine biosynthesis</keyword>
<keyword evidence="2 5" id="KW-0808">Transferase</keyword>
<dbReference type="GO" id="GO:0005829">
    <property type="term" value="C:cytosol"/>
    <property type="evidence" value="ECO:0007669"/>
    <property type="project" value="TreeGrafter"/>
</dbReference>
<organism evidence="10 11">
    <name type="scientific">Silvanigrella aquatica</name>
    <dbReference type="NCBI Taxonomy" id="1915309"/>
    <lineage>
        <taxon>Bacteria</taxon>
        <taxon>Pseudomonadati</taxon>
        <taxon>Bdellovibrionota</taxon>
        <taxon>Oligoflexia</taxon>
        <taxon>Silvanigrellales</taxon>
        <taxon>Silvanigrellaceae</taxon>
        <taxon>Silvanigrella</taxon>
    </lineage>
</organism>
<evidence type="ECO:0000256" key="8">
    <source>
        <dbReference type="RuleBase" id="RU003837"/>
    </source>
</evidence>
<evidence type="ECO:0000313" key="10">
    <source>
        <dbReference type="EMBL" id="APJ05046.1"/>
    </source>
</evidence>
<comment type="function">
    <text evidence="5">Catalyzes the irreversible transfer of a propylamine group from the amino donor S-adenosylmethioninamine (decarboxy-AdoMet) to putrescine (1,4-diaminobutane) to yield spermidine.</text>
</comment>
<protein>
    <recommendedName>
        <fullName evidence="5">Polyamine aminopropyltransferase</fullName>
    </recommendedName>
    <alternativeName>
        <fullName evidence="5">Putrescine aminopropyltransferase</fullName>
        <shortName evidence="5">PAPT</shortName>
    </alternativeName>
    <alternativeName>
        <fullName evidence="5">Spermidine synthase</fullName>
        <shortName evidence="5">SPDS</shortName>
        <shortName evidence="5">SPDSY</shortName>
        <ecNumber evidence="5">2.5.1.16</ecNumber>
    </alternativeName>
</protein>
<feature type="binding site" evidence="5">
    <location>
        <position position="117"/>
    </location>
    <ligand>
        <name>S-methyl-5'-thioadenosine</name>
        <dbReference type="ChEBI" id="CHEBI:17509"/>
    </ligand>
</feature>
<feature type="active site" description="Proton acceptor" evidence="5 6">
    <location>
        <position position="167"/>
    </location>
</feature>
<dbReference type="UniPathway" id="UPA00248">
    <property type="reaction ID" value="UER00314"/>
</dbReference>
<dbReference type="GO" id="GO:0004766">
    <property type="term" value="F:spermidine synthase activity"/>
    <property type="evidence" value="ECO:0007669"/>
    <property type="project" value="UniProtKB-UniRule"/>
</dbReference>
<dbReference type="STRING" id="1915309.AXG55_02285"/>
<comment type="pathway">
    <text evidence="5">Amine and polyamine biosynthesis; spermidine biosynthesis; spermidine from putrescine: step 1/1.</text>
</comment>
<dbReference type="InterPro" id="IPR030373">
    <property type="entry name" value="PABS_CS"/>
</dbReference>
<dbReference type="Pfam" id="PF17284">
    <property type="entry name" value="Spermine_synt_N"/>
    <property type="match status" value="1"/>
</dbReference>
<evidence type="ECO:0000256" key="3">
    <source>
        <dbReference type="ARBA" id="ARBA00023066"/>
    </source>
</evidence>
<dbReference type="InterPro" id="IPR001045">
    <property type="entry name" value="Spermi_synthase"/>
</dbReference>
<accession>A0A1L4D4A8</accession>
<dbReference type="PANTHER" id="PTHR11558:SF11">
    <property type="entry name" value="SPERMIDINE SYNTHASE"/>
    <property type="match status" value="1"/>
</dbReference>
<dbReference type="Pfam" id="PF01564">
    <property type="entry name" value="Spermine_synth"/>
    <property type="match status" value="1"/>
</dbReference>
<dbReference type="Gene3D" id="2.30.140.10">
    <property type="entry name" value="Spermidine synthase, tetramerisation domain"/>
    <property type="match status" value="1"/>
</dbReference>
<feature type="binding site" evidence="5">
    <location>
        <position position="97"/>
    </location>
    <ligand>
        <name>spermidine</name>
        <dbReference type="ChEBI" id="CHEBI:57834"/>
    </ligand>
</feature>
<comment type="similarity">
    <text evidence="1 5 7">Belongs to the spermidine/spermine synthase family.</text>
</comment>
<sequence length="296" mass="33060">MLESDSDNNSPLDLWYQERHNDEVSFGLHVKKVLHSSQSPFQRVDVFESTGFGRVLTLDGLMMCSDRDEFVYHEMISHVPLLVHPNPKRVLVIGGGDGGTLREVLRHDCVEEAVLCEIDGEVVEAARQFFPALAFGLNHPRAKVHIGDGVEFVKKSAAGVFDIVIVDSTDPIGPGVGLFSGEFYREVKRILAPGGIVMAQCESPWENKFDLAKVYGNLKDAFTSVYSMVGSIPSYPYGFWSWGFASDNQHPFHKIDLERARAIEKASKYYNVDIHRGAFALPNFLRQKLANVVENA</sequence>
<dbReference type="InterPro" id="IPR037163">
    <property type="entry name" value="Spermidine_synt_N_sf"/>
</dbReference>
<feature type="binding site" evidence="5">
    <location>
        <begin position="167"/>
        <end position="170"/>
    </location>
    <ligand>
        <name>spermidine</name>
        <dbReference type="ChEBI" id="CHEBI:57834"/>
    </ligand>
</feature>
<dbReference type="InterPro" id="IPR029063">
    <property type="entry name" value="SAM-dependent_MTases_sf"/>
</dbReference>
<evidence type="ECO:0000256" key="5">
    <source>
        <dbReference type="HAMAP-Rule" id="MF_00198"/>
    </source>
</evidence>
<dbReference type="KEGG" id="saqi:AXG55_02285"/>
<name>A0A1L4D4A8_9BACT</name>
<gene>
    <name evidence="5" type="primary">speE</name>
    <name evidence="10" type="ORF">AXG55_02285</name>
</gene>
<dbReference type="PROSITE" id="PS01330">
    <property type="entry name" value="PABS_1"/>
    <property type="match status" value="1"/>
</dbReference>
<dbReference type="CDD" id="cd02440">
    <property type="entry name" value="AdoMet_MTases"/>
    <property type="match status" value="1"/>
</dbReference>
<dbReference type="EC" id="2.5.1.16" evidence="5"/>
<dbReference type="SUPFAM" id="SSF53335">
    <property type="entry name" value="S-adenosyl-L-methionine-dependent methyltransferases"/>
    <property type="match status" value="1"/>
</dbReference>
<reference evidence="10 11" key="1">
    <citation type="submission" date="2016-10" db="EMBL/GenBank/DDBJ databases">
        <title>Silvanigrella aquatica sp. nov., isolated from a freshwater lake located in the Black Forest, Germany, description of Silvanigrellaceae fam. nov., Silvanigrellales ord. nov., reclassification of the order Bdellovibrionales in the class Oligoflexia, reclassification of the families Bacteriovoracaceae and Halobacteriovoraceae in the new order Bacteriovoracales ord. nov., and reclassification of the family Pseudobacteriovoracaceae in the order Oligoflexiales.</title>
        <authorList>
            <person name="Hahn M.W."/>
            <person name="Schmidt J."/>
            <person name="Koll U."/>
            <person name="Rohde M."/>
            <person name="Verbag S."/>
            <person name="Pitt A."/>
            <person name="Nakai R."/>
            <person name="Naganuma T."/>
            <person name="Lang E."/>
        </authorList>
    </citation>
    <scope>NUCLEOTIDE SEQUENCE [LARGE SCALE GENOMIC DNA]</scope>
    <source>
        <strain evidence="10 11">MWH-Nonnen-W8red</strain>
    </source>
</reference>
<feature type="binding site" evidence="5">
    <location>
        <position position="42"/>
    </location>
    <ligand>
        <name>S-methyl-5'-thioadenosine</name>
        <dbReference type="ChEBI" id="CHEBI:17509"/>
    </ligand>
</feature>
<dbReference type="AlphaFoldDB" id="A0A1L4D4A8"/>
<evidence type="ECO:0000256" key="4">
    <source>
        <dbReference type="ARBA" id="ARBA00023115"/>
    </source>
</evidence>
<dbReference type="HAMAP" id="MF_00198">
    <property type="entry name" value="Spermidine_synth"/>
    <property type="match status" value="1"/>
</dbReference>
<evidence type="ECO:0000256" key="6">
    <source>
        <dbReference type="PROSITE-ProRule" id="PRU00354"/>
    </source>
</evidence>
<evidence type="ECO:0000259" key="9">
    <source>
        <dbReference type="PROSITE" id="PS51006"/>
    </source>
</evidence>
<dbReference type="GO" id="GO:0008295">
    <property type="term" value="P:spermidine biosynthetic process"/>
    <property type="evidence" value="ECO:0007669"/>
    <property type="project" value="UniProtKB-UniRule"/>
</dbReference>
<dbReference type="Gene3D" id="3.40.50.150">
    <property type="entry name" value="Vaccinia Virus protein VP39"/>
    <property type="match status" value="1"/>
</dbReference>
<dbReference type="PANTHER" id="PTHR11558">
    <property type="entry name" value="SPERMIDINE/SPERMINE SYNTHASE"/>
    <property type="match status" value="1"/>
</dbReference>
<evidence type="ECO:0000313" key="11">
    <source>
        <dbReference type="Proteomes" id="UP000184731"/>
    </source>
</evidence>
<feature type="binding site" evidence="5">
    <location>
        <position position="73"/>
    </location>
    <ligand>
        <name>spermidine</name>
        <dbReference type="ChEBI" id="CHEBI:57834"/>
    </ligand>
</feature>
<feature type="binding site" evidence="5">
    <location>
        <position position="174"/>
    </location>
    <ligand>
        <name>S-methyl-5'-thioadenosine</name>
        <dbReference type="ChEBI" id="CHEBI:17509"/>
    </ligand>
</feature>
<feature type="binding site" evidence="5">
    <location>
        <begin position="148"/>
        <end position="149"/>
    </location>
    <ligand>
        <name>S-methyl-5'-thioadenosine</name>
        <dbReference type="ChEBI" id="CHEBI:17509"/>
    </ligand>
</feature>
<evidence type="ECO:0000256" key="1">
    <source>
        <dbReference type="ARBA" id="ARBA00007867"/>
    </source>
</evidence>
<dbReference type="InterPro" id="IPR035246">
    <property type="entry name" value="Spermidine_synt_N"/>
</dbReference>
<dbReference type="NCBIfam" id="NF002010">
    <property type="entry name" value="PRK00811.1"/>
    <property type="match status" value="1"/>
</dbReference>
<dbReference type="Proteomes" id="UP000184731">
    <property type="component" value="Chromosome"/>
</dbReference>
<keyword evidence="11" id="KW-1185">Reference proteome</keyword>
<evidence type="ECO:0000256" key="2">
    <source>
        <dbReference type="ARBA" id="ARBA00022679"/>
    </source>
</evidence>
<keyword evidence="3 5" id="KW-0745">Spermidine biosynthesis</keyword>
<feature type="domain" description="PABS" evidence="9">
    <location>
        <begin position="13"/>
        <end position="247"/>
    </location>
</feature>
<comment type="subunit">
    <text evidence="5">Homodimer or homotetramer.</text>
</comment>
<comment type="catalytic activity">
    <reaction evidence="5 8">
        <text>S-adenosyl 3-(methylsulfanyl)propylamine + putrescine = S-methyl-5'-thioadenosine + spermidine + H(+)</text>
        <dbReference type="Rhea" id="RHEA:12721"/>
        <dbReference type="ChEBI" id="CHEBI:15378"/>
        <dbReference type="ChEBI" id="CHEBI:17509"/>
        <dbReference type="ChEBI" id="CHEBI:57443"/>
        <dbReference type="ChEBI" id="CHEBI:57834"/>
        <dbReference type="ChEBI" id="CHEBI:326268"/>
        <dbReference type="EC" id="2.5.1.16"/>
    </reaction>
</comment>
<dbReference type="EMBL" id="CP017834">
    <property type="protein sequence ID" value="APJ05046.1"/>
    <property type="molecule type" value="Genomic_DNA"/>
</dbReference>